<dbReference type="InterPro" id="IPR003593">
    <property type="entry name" value="AAA+_ATPase"/>
</dbReference>
<dbReference type="FunFam" id="3.40.50.300:FF:000134">
    <property type="entry name" value="Iron-enterobactin ABC transporter ATP-binding protein"/>
    <property type="match status" value="1"/>
</dbReference>
<dbReference type="PROSITE" id="PS50893">
    <property type="entry name" value="ABC_TRANSPORTER_2"/>
    <property type="match status" value="1"/>
</dbReference>
<dbReference type="AlphaFoldDB" id="A0A9D1LMH0"/>
<feature type="domain" description="ABC transporter" evidence="5">
    <location>
        <begin position="5"/>
        <end position="241"/>
    </location>
</feature>
<dbReference type="GO" id="GO:0005524">
    <property type="term" value="F:ATP binding"/>
    <property type="evidence" value="ECO:0007669"/>
    <property type="project" value="UniProtKB-KW"/>
</dbReference>
<dbReference type="Proteomes" id="UP000824073">
    <property type="component" value="Unassembled WGS sequence"/>
</dbReference>
<dbReference type="InterPro" id="IPR003439">
    <property type="entry name" value="ABC_transporter-like_ATP-bd"/>
</dbReference>
<dbReference type="SUPFAM" id="SSF52540">
    <property type="entry name" value="P-loop containing nucleoside triphosphate hydrolases"/>
    <property type="match status" value="1"/>
</dbReference>
<dbReference type="CDD" id="cd03214">
    <property type="entry name" value="ABC_Iron-Siderophores_B12_Hemin"/>
    <property type="match status" value="1"/>
</dbReference>
<organism evidence="6 7">
    <name type="scientific">Candidatus Ventrousia excrementavium</name>
    <dbReference type="NCBI Taxonomy" id="2840961"/>
    <lineage>
        <taxon>Bacteria</taxon>
        <taxon>Bacillati</taxon>
        <taxon>Bacillota</taxon>
        <taxon>Clostridia</taxon>
        <taxon>Eubacteriales</taxon>
        <taxon>Clostridiaceae</taxon>
        <taxon>Clostridiaceae incertae sedis</taxon>
        <taxon>Candidatus Ventrousia</taxon>
    </lineage>
</organism>
<keyword evidence="2" id="KW-0547">Nucleotide-binding</keyword>
<comment type="caution">
    <text evidence="6">The sequence shown here is derived from an EMBL/GenBank/DDBJ whole genome shotgun (WGS) entry which is preliminary data.</text>
</comment>
<evidence type="ECO:0000256" key="3">
    <source>
        <dbReference type="ARBA" id="ARBA00022840"/>
    </source>
</evidence>
<reference evidence="6" key="2">
    <citation type="journal article" date="2021" name="PeerJ">
        <title>Extensive microbial diversity within the chicken gut microbiome revealed by metagenomics and culture.</title>
        <authorList>
            <person name="Gilroy R."/>
            <person name="Ravi A."/>
            <person name="Getino M."/>
            <person name="Pursley I."/>
            <person name="Horton D.L."/>
            <person name="Alikhan N.F."/>
            <person name="Baker D."/>
            <person name="Gharbi K."/>
            <person name="Hall N."/>
            <person name="Watson M."/>
            <person name="Adriaenssens E.M."/>
            <person name="Foster-Nyarko E."/>
            <person name="Jarju S."/>
            <person name="Secka A."/>
            <person name="Antonio M."/>
            <person name="Oren A."/>
            <person name="Chaudhuri R.R."/>
            <person name="La Ragione R."/>
            <person name="Hildebrand F."/>
            <person name="Pallen M.J."/>
        </authorList>
    </citation>
    <scope>NUCLEOTIDE SEQUENCE</scope>
    <source>
        <strain evidence="6">CHK191-8634</strain>
    </source>
</reference>
<evidence type="ECO:0000313" key="7">
    <source>
        <dbReference type="Proteomes" id="UP000824073"/>
    </source>
</evidence>
<keyword evidence="1" id="KW-0813">Transport</keyword>
<evidence type="ECO:0000256" key="4">
    <source>
        <dbReference type="ARBA" id="ARBA00022967"/>
    </source>
</evidence>
<proteinExistence type="predicted"/>
<dbReference type="PANTHER" id="PTHR42794">
    <property type="entry name" value="HEMIN IMPORT ATP-BINDING PROTEIN HMUV"/>
    <property type="match status" value="1"/>
</dbReference>
<gene>
    <name evidence="6" type="ORF">IAB67_09800</name>
</gene>
<reference evidence="6" key="1">
    <citation type="submission" date="2020-10" db="EMBL/GenBank/DDBJ databases">
        <authorList>
            <person name="Gilroy R."/>
        </authorList>
    </citation>
    <scope>NUCLEOTIDE SEQUENCE</scope>
    <source>
        <strain evidence="6">CHK191-8634</strain>
    </source>
</reference>
<keyword evidence="4" id="KW-1278">Translocase</keyword>
<protein>
    <submittedName>
        <fullName evidence="6">ABC transporter ATP-binding protein</fullName>
    </submittedName>
</protein>
<dbReference type="Gene3D" id="3.40.50.300">
    <property type="entry name" value="P-loop containing nucleotide triphosphate hydrolases"/>
    <property type="match status" value="1"/>
</dbReference>
<dbReference type="Pfam" id="PF00005">
    <property type="entry name" value="ABC_tran"/>
    <property type="match status" value="1"/>
</dbReference>
<dbReference type="PANTHER" id="PTHR42794:SF1">
    <property type="entry name" value="HEMIN IMPORT ATP-BINDING PROTEIN HMUV"/>
    <property type="match status" value="1"/>
</dbReference>
<evidence type="ECO:0000259" key="5">
    <source>
        <dbReference type="PROSITE" id="PS50893"/>
    </source>
</evidence>
<evidence type="ECO:0000256" key="2">
    <source>
        <dbReference type="ARBA" id="ARBA00022741"/>
    </source>
</evidence>
<dbReference type="SMART" id="SM00382">
    <property type="entry name" value="AAA"/>
    <property type="match status" value="1"/>
</dbReference>
<dbReference type="InterPro" id="IPR027417">
    <property type="entry name" value="P-loop_NTPase"/>
</dbReference>
<evidence type="ECO:0000256" key="1">
    <source>
        <dbReference type="ARBA" id="ARBA00022448"/>
    </source>
</evidence>
<keyword evidence="3 6" id="KW-0067">ATP-binding</keyword>
<name>A0A9D1LMH0_9CLOT</name>
<dbReference type="EMBL" id="DVMR01000072">
    <property type="protein sequence ID" value="HIU44578.1"/>
    <property type="molecule type" value="Genomic_DNA"/>
</dbReference>
<evidence type="ECO:0000313" key="6">
    <source>
        <dbReference type="EMBL" id="HIU44578.1"/>
    </source>
</evidence>
<sequence length="375" mass="40776">MNGYFRTENLAVGYDGNVLIRDICLTLKKGSVLTLIGPNGAGKSTILKTITRHLAALHGTVSVAGKDLSSLSPRQLARQMAVMLTDRIRPELTTCAEVVAMGRYPYTNLFGRLTPQDTAAVETALRQVHALELAQQNFSTLSDGQRQRILLARAICQEPDVLVLDEPTAYLDIRHKVELLDILRSMARDKGTTVVMSLHEIDLAAKVSDCLLCVRGETVMAFGPPEDVLQSHAVEQLYDMEKGAYNLLFGSVELSRPQGAPQVFVVAGNGCGIPHFRALQRRQIPFAAGILFENDTDYQVARALSEHVICAPAFSSMTSAQFEAAAAAVVRCSAVLDAGAPVGQLNRLNGQLLSFAREKDIPVYTRYPESEAVHG</sequence>
<accession>A0A9D1LMH0</accession>
<dbReference type="GO" id="GO:0016887">
    <property type="term" value="F:ATP hydrolysis activity"/>
    <property type="evidence" value="ECO:0007669"/>
    <property type="project" value="InterPro"/>
</dbReference>